<feature type="signal peptide" evidence="2">
    <location>
        <begin position="1"/>
        <end position="18"/>
    </location>
</feature>
<proteinExistence type="predicted"/>
<evidence type="ECO:0000256" key="2">
    <source>
        <dbReference type="SAM" id="SignalP"/>
    </source>
</evidence>
<name>A0A6S6TR48_9GAMM</name>
<reference evidence="4" key="1">
    <citation type="submission" date="2020-01" db="EMBL/GenBank/DDBJ databases">
        <authorList>
            <person name="Meier V. D."/>
            <person name="Meier V D."/>
        </authorList>
    </citation>
    <scope>NUCLEOTIDE SEQUENCE</scope>
    <source>
        <strain evidence="4">HLG_WM_MAG_07</strain>
    </source>
</reference>
<feature type="chain" id="PRO_5028012557" description="DUF4124 domain-containing protein" evidence="2">
    <location>
        <begin position="19"/>
        <end position="201"/>
    </location>
</feature>
<dbReference type="AlphaFoldDB" id="A0A6S6TR48"/>
<organism evidence="4">
    <name type="scientific">uncultured Thiotrichaceae bacterium</name>
    <dbReference type="NCBI Taxonomy" id="298394"/>
    <lineage>
        <taxon>Bacteria</taxon>
        <taxon>Pseudomonadati</taxon>
        <taxon>Pseudomonadota</taxon>
        <taxon>Gammaproteobacteria</taxon>
        <taxon>Thiotrichales</taxon>
        <taxon>Thiotrichaceae</taxon>
        <taxon>environmental samples</taxon>
    </lineage>
</organism>
<gene>
    <name evidence="4" type="ORF">HELGO_WM17398</name>
</gene>
<feature type="compositionally biased region" description="Low complexity" evidence="1">
    <location>
        <begin position="190"/>
        <end position="201"/>
    </location>
</feature>
<dbReference type="Pfam" id="PF13511">
    <property type="entry name" value="DUF4124"/>
    <property type="match status" value="1"/>
</dbReference>
<dbReference type="EMBL" id="CACVAY010000085">
    <property type="protein sequence ID" value="CAA6818433.1"/>
    <property type="molecule type" value="Genomic_DNA"/>
</dbReference>
<feature type="region of interest" description="Disordered" evidence="1">
    <location>
        <begin position="175"/>
        <end position="201"/>
    </location>
</feature>
<sequence length="201" mass="22169">MRITLFTLTLLFSLAATAEIYSWKDANGNMVFGDTPPEAKRAKKIETQPLTVIPSFKDPSLEKTEEKPKEDKDKGEAYESFEVAYPSDDATIRSNDGNLSISLDLSPSLQSSHLVFIYVDGKKVIEEGSTSLSASLNNLDRGTHSLFAVVRSEDGDVLINSNTVKFHIQRNSMINSNSTNAGNTEPTQYNNLQLINQPPPN</sequence>
<feature type="region of interest" description="Disordered" evidence="1">
    <location>
        <begin position="56"/>
        <end position="77"/>
    </location>
</feature>
<evidence type="ECO:0000259" key="3">
    <source>
        <dbReference type="Pfam" id="PF13511"/>
    </source>
</evidence>
<accession>A0A6S6TR48</accession>
<evidence type="ECO:0000256" key="1">
    <source>
        <dbReference type="SAM" id="MobiDB-lite"/>
    </source>
</evidence>
<feature type="domain" description="DUF4124" evidence="3">
    <location>
        <begin position="8"/>
        <end position="54"/>
    </location>
</feature>
<keyword evidence="2" id="KW-0732">Signal</keyword>
<dbReference type="InterPro" id="IPR025392">
    <property type="entry name" value="DUF4124"/>
</dbReference>
<feature type="compositionally biased region" description="Polar residues" evidence="1">
    <location>
        <begin position="175"/>
        <end position="189"/>
    </location>
</feature>
<evidence type="ECO:0000313" key="4">
    <source>
        <dbReference type="EMBL" id="CAA6818433.1"/>
    </source>
</evidence>
<protein>
    <recommendedName>
        <fullName evidence="3">DUF4124 domain-containing protein</fullName>
    </recommendedName>
</protein>
<feature type="compositionally biased region" description="Basic and acidic residues" evidence="1">
    <location>
        <begin position="59"/>
        <end position="77"/>
    </location>
</feature>